<keyword evidence="1" id="KW-0472">Membrane</keyword>
<evidence type="ECO:0000313" key="4">
    <source>
        <dbReference type="Proteomes" id="UP000055590"/>
    </source>
</evidence>
<organism evidence="3 4">
    <name type="scientific">Vulgatibacter incomptus</name>
    <dbReference type="NCBI Taxonomy" id="1391653"/>
    <lineage>
        <taxon>Bacteria</taxon>
        <taxon>Pseudomonadati</taxon>
        <taxon>Myxococcota</taxon>
        <taxon>Myxococcia</taxon>
        <taxon>Myxococcales</taxon>
        <taxon>Cystobacterineae</taxon>
        <taxon>Vulgatibacteraceae</taxon>
        <taxon>Vulgatibacter</taxon>
    </lineage>
</organism>
<accession>A0A0K1PH44</accession>
<dbReference type="KEGG" id="vin:AKJ08_3245"/>
<dbReference type="PATRIC" id="fig|1391653.3.peg.3389"/>
<evidence type="ECO:0000313" key="3">
    <source>
        <dbReference type="EMBL" id="AKU92858.1"/>
    </source>
</evidence>
<feature type="domain" description="Transposase DDE" evidence="2">
    <location>
        <begin position="3"/>
        <end position="83"/>
    </location>
</feature>
<evidence type="ECO:0000259" key="2">
    <source>
        <dbReference type="Pfam" id="PF13586"/>
    </source>
</evidence>
<gene>
    <name evidence="3" type="ORF">AKJ08_3245</name>
</gene>
<dbReference type="PANTHER" id="PTHR30007">
    <property type="entry name" value="PHP DOMAIN PROTEIN"/>
    <property type="match status" value="1"/>
</dbReference>
<name>A0A0K1PH44_9BACT</name>
<reference evidence="3 4" key="1">
    <citation type="submission" date="2015-08" db="EMBL/GenBank/DDBJ databases">
        <authorList>
            <person name="Babu N.S."/>
            <person name="Beckwith C.J."/>
            <person name="Beseler K.G."/>
            <person name="Brison A."/>
            <person name="Carone J.V."/>
            <person name="Caskin T.P."/>
            <person name="Diamond M."/>
            <person name="Durham M.E."/>
            <person name="Foxe J.M."/>
            <person name="Go M."/>
            <person name="Henderson B.A."/>
            <person name="Jones I.B."/>
            <person name="McGettigan J.A."/>
            <person name="Micheletti S.J."/>
            <person name="Nasrallah M.E."/>
            <person name="Ortiz D."/>
            <person name="Piller C.R."/>
            <person name="Privatt S.R."/>
            <person name="Schneider S.L."/>
            <person name="Sharp S."/>
            <person name="Smith T.C."/>
            <person name="Stanton J.D."/>
            <person name="Ullery H.E."/>
            <person name="Wilson R.J."/>
            <person name="Serrano M.G."/>
            <person name="Buck G."/>
            <person name="Lee V."/>
            <person name="Wang Y."/>
            <person name="Carvalho R."/>
            <person name="Voegtly L."/>
            <person name="Shi R."/>
            <person name="Duckworth R."/>
            <person name="Johnson A."/>
            <person name="Loviza R."/>
            <person name="Walstead R."/>
            <person name="Shah Z."/>
            <person name="Kiflezghi M."/>
            <person name="Wade K."/>
            <person name="Ball S.L."/>
            <person name="Bradley K.W."/>
            <person name="Asai D.J."/>
            <person name="Bowman C.A."/>
            <person name="Russell D.A."/>
            <person name="Pope W.H."/>
            <person name="Jacobs-Sera D."/>
            <person name="Hendrix R.W."/>
            <person name="Hatfull G.F."/>
        </authorList>
    </citation>
    <scope>NUCLEOTIDE SEQUENCE [LARGE SCALE GENOMIC DNA]</scope>
    <source>
        <strain evidence="3 4">DSM 27710</strain>
    </source>
</reference>
<keyword evidence="1" id="KW-1133">Transmembrane helix</keyword>
<dbReference type="PANTHER" id="PTHR30007:SF1">
    <property type="entry name" value="BLR1914 PROTEIN"/>
    <property type="match status" value="1"/>
</dbReference>
<dbReference type="Pfam" id="PF13586">
    <property type="entry name" value="DDE_Tnp_1_2"/>
    <property type="match status" value="1"/>
</dbReference>
<keyword evidence="1" id="KW-0812">Transmembrane</keyword>
<dbReference type="Proteomes" id="UP000055590">
    <property type="component" value="Chromosome"/>
</dbReference>
<evidence type="ECO:0000256" key="1">
    <source>
        <dbReference type="SAM" id="Phobius"/>
    </source>
</evidence>
<proteinExistence type="predicted"/>
<dbReference type="AlphaFoldDB" id="A0A0K1PH44"/>
<feature type="transmembrane region" description="Helical" evidence="1">
    <location>
        <begin position="68"/>
        <end position="87"/>
    </location>
</feature>
<keyword evidence="4" id="KW-1185">Reference proteome</keyword>
<dbReference type="InterPro" id="IPR025668">
    <property type="entry name" value="Tnp_DDE_dom"/>
</dbReference>
<protein>
    <submittedName>
        <fullName evidence="3">Mobile element protein</fullName>
    </submittedName>
</protein>
<dbReference type="EMBL" id="CP012332">
    <property type="protein sequence ID" value="AKU92858.1"/>
    <property type="molecule type" value="Genomic_DNA"/>
</dbReference>
<sequence>MGDKAYDSDALLARIEAQGMAAVSPSRSNRKAARPLDAATYWARNVIERLFGRLKVFRRIATRYDKTAASYGSFLALASSLVLLSGWEA</sequence>